<sequence length="61" mass="6472">MKKNLKNKRKKSYQKPLIEEVDLKPEEAVLTGCKTIQGETAPGGAPAICGATGNVCKKLGS</sequence>
<organism evidence="1 2">
    <name type="scientific">Aerophobetes bacterium</name>
    <dbReference type="NCBI Taxonomy" id="2030807"/>
    <lineage>
        <taxon>Bacteria</taxon>
        <taxon>Candidatus Aerophobota</taxon>
    </lineage>
</organism>
<dbReference type="Proteomes" id="UP000316925">
    <property type="component" value="Unassembled WGS sequence"/>
</dbReference>
<gene>
    <name evidence="1" type="ORF">E3J33_03380</name>
</gene>
<name>A0A523YM67_UNCAE</name>
<comment type="caution">
    <text evidence="1">The sequence shown here is derived from an EMBL/GenBank/DDBJ whole genome shotgun (WGS) entry which is preliminary data.</text>
</comment>
<evidence type="ECO:0000313" key="1">
    <source>
        <dbReference type="EMBL" id="TET92658.1"/>
    </source>
</evidence>
<reference evidence="1 2" key="1">
    <citation type="submission" date="2019-03" db="EMBL/GenBank/DDBJ databases">
        <title>Metabolic potential of uncultured bacteria and archaea associated with petroleum seepage in deep-sea sediments.</title>
        <authorList>
            <person name="Dong X."/>
            <person name="Hubert C."/>
        </authorList>
    </citation>
    <scope>NUCLEOTIDE SEQUENCE [LARGE SCALE GENOMIC DNA]</scope>
    <source>
        <strain evidence="1">E29_bin28</strain>
    </source>
</reference>
<protein>
    <submittedName>
        <fullName evidence="1">Uncharacterized protein</fullName>
    </submittedName>
</protein>
<dbReference type="AlphaFoldDB" id="A0A523YM67"/>
<accession>A0A523YM67</accession>
<dbReference type="EMBL" id="SOIJ01000189">
    <property type="protein sequence ID" value="TET92658.1"/>
    <property type="molecule type" value="Genomic_DNA"/>
</dbReference>
<proteinExistence type="predicted"/>
<evidence type="ECO:0000313" key="2">
    <source>
        <dbReference type="Proteomes" id="UP000316925"/>
    </source>
</evidence>